<feature type="domain" description="Fido" evidence="2">
    <location>
        <begin position="351"/>
        <end position="478"/>
    </location>
</feature>
<dbReference type="InterPro" id="IPR003812">
    <property type="entry name" value="Fido"/>
</dbReference>
<dbReference type="Proteomes" id="UP000075320">
    <property type="component" value="Unassembled WGS sequence"/>
</dbReference>
<dbReference type="Pfam" id="PF02661">
    <property type="entry name" value="Fic"/>
    <property type="match status" value="1"/>
</dbReference>
<dbReference type="Gene3D" id="1.10.3290.10">
    <property type="entry name" value="Fido-like domain"/>
    <property type="match status" value="1"/>
</dbReference>
<dbReference type="SUPFAM" id="SSF140931">
    <property type="entry name" value="Fic-like"/>
    <property type="match status" value="1"/>
</dbReference>
<comment type="caution">
    <text evidence="3">The sequence shown here is derived from an EMBL/GenBank/DDBJ whole genome shotgun (WGS) entry which is preliminary data.</text>
</comment>
<dbReference type="PROSITE" id="PS51459">
    <property type="entry name" value="FIDO"/>
    <property type="match status" value="1"/>
</dbReference>
<feature type="chain" id="PRO_5007573341" description="Fido domain-containing protein" evidence="1">
    <location>
        <begin position="20"/>
        <end position="1312"/>
    </location>
</feature>
<sequence>MSTHLITFIIFLMSFSAQAADFSSDQIESLRRSFKTTTQDRIFFHWTKPEVGGRWAQQGYIDQGEVDFYNKPTGDRQAYGPGVYMAESTTSSENFGEYPVVFIIPKGTAIYDEKVEAEVFGRQLSFEEKIQIAQKLPFIRAVTGDWWLTNSHQVLNHVEYAGRYGAHTKEIRALANPRNMQEFIDARPGNVNAQYLESLFHLTYYVDGISLIRALRVAPNDPWSQFEPEHFESFKKLNKEILSEKTSMVAYNWGADQTDKARWVKDQVFSELPGLMKELFQAQNIDFRGHGIRAGGEGQGGTFKVSPQELVVLLENPYLSVHYKAAEDGKSFYVSYDYPDIEKFEKLKPLLSSEFVAVIEKKGLQNILSDGTSRIQWNQKLIRDLLTQLFSSLHQTPIDAASFLAKFISIHPYSDGNGRLARLYTQKILLPTRQTLPPMFISDLDVLVKPDVLRRILADTTNAYGALNKALASEFMTSKIPDYFKLSEFAGLMESLKVFGLSAKDLPGPQQDENIRRRQFNEIFSEKSGATWNMVMDASLLKGLALARQHGLNKYAGAIAEKIEFLMKSLKADASFETTMAELREYKKYLIQDPELSKTLLNLESRLLQTVLKFDASTGEGAAKIQEYLLKVPPSLQRSTLQQVMQSPVLTEQAKRFWQSISIRTEIQSLIKASASGKLKVEVLQHRLRHLEVPTTQKLSLAHINAPGLISIIAKMNLESQDLLLSKLNLDTWPTNTEGKKLLHNIANTLVSSPGKGSTEFRKNISVALLTSMTEAESLTDLPSAEEQKKIFKLALAVDASARYGLLDVYASLTVEAHQSWAQYELLEILKSELTKSSPDSRSARALQYLVWNSDLQIPGTQEQIKILLKSFQPHILAQIQKSMPVRHFKQPLYEAAISIAKEVAKTDAEKLTFKMNLFSLWSAWIPEINKMPNAEAWLRRLWQEAPMHFNLNERTELAFYMLRSLQIHSQGVAKDLRTFALNFVAVQFNAGKTVSELSPFLAKLLKQDAGVWELMNDKMLSQFLKEGTYLQALLENQAFVDNESKLNLLLQEGRRAGMLGIEEKVASKLIASLHGDKHVMQRWKFQILLSLTSNSAGDMYELWQFSENSPSDRKAVSQKFADRVALDLRTPNQRSEFVEVLSNKYFIQVLGEAKLDKSVRAKLLETLTKEKLTVERQFRTVDFKSDFAQVLRGALDADRTLLDDGASARTSESLAYRLRDMVLRGKTLSDTKDMLAEFYLFLRPNEQTHMLNLLITKLGPSGIMSTSDMAGAQTFELIKMLQSLKAGDLSVLPQKKTARGAGAMCRNVFAI</sequence>
<protein>
    <recommendedName>
        <fullName evidence="2">Fido domain-containing protein</fullName>
    </recommendedName>
</protein>
<evidence type="ECO:0000259" key="2">
    <source>
        <dbReference type="PROSITE" id="PS51459"/>
    </source>
</evidence>
<dbReference type="OrthoDB" id="9807853at2"/>
<name>A0A150WNG6_BDEBC</name>
<evidence type="ECO:0000313" key="4">
    <source>
        <dbReference type="Proteomes" id="UP000075320"/>
    </source>
</evidence>
<accession>A0A150WNG6</accession>
<feature type="signal peptide" evidence="1">
    <location>
        <begin position="1"/>
        <end position="19"/>
    </location>
</feature>
<evidence type="ECO:0000256" key="1">
    <source>
        <dbReference type="SAM" id="SignalP"/>
    </source>
</evidence>
<dbReference type="RefSeq" id="WP_061833390.1">
    <property type="nucleotide sequence ID" value="NZ_LUKE01000001.1"/>
</dbReference>
<evidence type="ECO:0000313" key="3">
    <source>
        <dbReference type="EMBL" id="KYG65847.1"/>
    </source>
</evidence>
<gene>
    <name evidence="3" type="ORF">AZI86_01885</name>
</gene>
<reference evidence="3 4" key="1">
    <citation type="submission" date="2016-03" db="EMBL/GenBank/DDBJ databases">
        <authorList>
            <person name="Ploux O."/>
        </authorList>
    </citation>
    <scope>NUCLEOTIDE SEQUENCE [LARGE SCALE GENOMIC DNA]</scope>
    <source>
        <strain evidence="3 4">R0</strain>
    </source>
</reference>
<keyword evidence="1" id="KW-0732">Signal</keyword>
<organism evidence="3 4">
    <name type="scientific">Bdellovibrio bacteriovorus</name>
    <dbReference type="NCBI Taxonomy" id="959"/>
    <lineage>
        <taxon>Bacteria</taxon>
        <taxon>Pseudomonadati</taxon>
        <taxon>Bdellovibrionota</taxon>
        <taxon>Bdellovibrionia</taxon>
        <taxon>Bdellovibrionales</taxon>
        <taxon>Pseudobdellovibrionaceae</taxon>
        <taxon>Bdellovibrio</taxon>
    </lineage>
</organism>
<dbReference type="EMBL" id="LUKE01000001">
    <property type="protein sequence ID" value="KYG65847.1"/>
    <property type="molecule type" value="Genomic_DNA"/>
</dbReference>
<keyword evidence="4" id="KW-1185">Reference proteome</keyword>
<dbReference type="InterPro" id="IPR036597">
    <property type="entry name" value="Fido-like_dom_sf"/>
</dbReference>
<proteinExistence type="predicted"/>